<evidence type="ECO:0000256" key="7">
    <source>
        <dbReference type="RuleBase" id="RU003355"/>
    </source>
</evidence>
<dbReference type="PROSITE" id="PS00136">
    <property type="entry name" value="SUBTILASE_ASP"/>
    <property type="match status" value="1"/>
</dbReference>
<keyword evidence="2 6" id="KW-0645">Protease</keyword>
<feature type="active site" description="Charge relay system" evidence="5 6">
    <location>
        <position position="263"/>
    </location>
</feature>
<dbReference type="PROSITE" id="PS51892">
    <property type="entry name" value="SUBTILASE"/>
    <property type="match status" value="1"/>
</dbReference>
<name>A0A101RPS3_9ACTN</name>
<evidence type="ECO:0000313" key="10">
    <source>
        <dbReference type="EMBL" id="KUN59589.1"/>
    </source>
</evidence>
<dbReference type="InterPro" id="IPR036852">
    <property type="entry name" value="Peptidase_S8/S53_dom_sf"/>
</dbReference>
<dbReference type="InterPro" id="IPR017297">
    <property type="entry name" value="Peptidase_S8A_DPH-A"/>
</dbReference>
<dbReference type="InterPro" id="IPR022398">
    <property type="entry name" value="Peptidase_S8_His-AS"/>
</dbReference>
<keyword evidence="8" id="KW-0732">Signal</keyword>
<evidence type="ECO:0000259" key="9">
    <source>
        <dbReference type="Pfam" id="PF00082"/>
    </source>
</evidence>
<keyword evidence="11" id="KW-1185">Reference proteome</keyword>
<sequence length="1106" mass="115620">MRRTRKSARTAAAAMTVAAALAVGLTGSARATPVPTAVPAAAKSTDNTARHRITLVTGDRVIVDAKGRVVGMERAKGRERVPVQMRRSDGHTLVIPTDVAQMIASGRLDQRLFDITELDKAANRRNQGDGVKVIVGYKGAASTAKSGVRDTGTLRHAFGTLNLDTVQTSSGKAPGLWHALTHEDALSPGISHVWLDGVRTMSLDKSVPQIGAPAAWARGYNGKGVKVAVLDTGIDTSHPDLKDQVIAAKNFSTATTTDDHQGHGTHVASTIAGTGAKSAGKYKGVAPGAKLLSGKVLNDQGEGDDSGIIAGMEWAAAQGADIVNLSLGGGDTPGTDPMEATVNRLSEEKGVLFAIAAGNEGEQGAQTVGSPGSAADALTVGAVDGNDRLADWSSRGPTVDGTIKPDVTAPGVGITAASAKGSEIAKEYGENPPGYVTISGTSMATPHVAGAAALLKQQHPDWAFSQLKAVLVGSAKGGAYTPYQQGSGRIQVDTAIDQTLLAETTSMNFPVQQWPHTDDTPVTKKLTYRNLGTKDVTLALSTTAFGPKGEAAPAGFFTTGTDHVTVPAGGTASVDVTVNTKLGTLDGGYSAYVSATGDGQTVRTAVGVERESEAYNLTLKFVNRPGQHPVHYTTLDVATRGSGGYQNVSTDDTVTFRVPKDHYILDALSMKDANSTDGGADWLMQPVLNIDRNTTITLDLNKTRSADITVPDAQAKPLQALVSYEYLPANVWLGVAMPSFSDIRLAHVGPAMDSGLVQTWSGQWTKGGDAEYDIVAGGETKKVVGDRVHHYKAGEFATVKAGMGASTPGKTGALDMTIAVPFGYGTHVPVAQKLPATRTLHLSTGEGATYYFAFDQYSGKLDENGAPIVDTSAAANDYEKLTAGRTYRKDFNAGVFAPRVSPDDSQGVFHGSEGIYGFLPLFADGQRHNVFSDVTSVRTTLYRNGTKFGSNTDPLTGKATFKVPVGAAAYTLTASASRSTKVHTASTRVDASWTFHSKRPTAGVSELPVSSVAFRAPVGLDSRVPAGKTATYPVTVEGAATGRNLKSLTVHVSYDDGRTWKKTDVRNGKITVKNPAKGKGVSLRAKITDKKGNSSTISIHNAYYGK</sequence>
<dbReference type="GO" id="GO:0006508">
    <property type="term" value="P:proteolysis"/>
    <property type="evidence" value="ECO:0007669"/>
    <property type="project" value="UniProtKB-KW"/>
</dbReference>
<evidence type="ECO:0000256" key="1">
    <source>
        <dbReference type="ARBA" id="ARBA00011073"/>
    </source>
</evidence>
<dbReference type="Pfam" id="PF00082">
    <property type="entry name" value="Peptidase_S8"/>
    <property type="match status" value="1"/>
</dbReference>
<dbReference type="Gene3D" id="3.40.50.200">
    <property type="entry name" value="Peptidase S8/S53 domain"/>
    <property type="match status" value="1"/>
</dbReference>
<dbReference type="AlphaFoldDB" id="A0A101RPS3"/>
<gene>
    <name evidence="10" type="ORF">AQJ54_39910</name>
</gene>
<dbReference type="PROSITE" id="PS00138">
    <property type="entry name" value="SUBTILASE_SER"/>
    <property type="match status" value="1"/>
</dbReference>
<accession>A0A101RPS3</accession>
<dbReference type="InterPro" id="IPR050131">
    <property type="entry name" value="Peptidase_S8_subtilisin-like"/>
</dbReference>
<dbReference type="RefSeq" id="WP_062246114.1">
    <property type="nucleotide sequence ID" value="NZ_KQ948747.1"/>
</dbReference>
<reference evidence="10 11" key="1">
    <citation type="submission" date="2015-10" db="EMBL/GenBank/DDBJ databases">
        <title>Draft genome sequence of Streptomyces griseorubiginosus DSM 40469, type strain for the species Streptomyces griseorubiginosus.</title>
        <authorList>
            <person name="Ruckert C."/>
            <person name="Winkler A."/>
            <person name="Kalinowski J."/>
            <person name="Kampfer P."/>
            <person name="Glaeser S."/>
        </authorList>
    </citation>
    <scope>NUCLEOTIDE SEQUENCE [LARGE SCALE GENOMIC DNA]</scope>
    <source>
        <strain evidence="10 11">DSM 40469</strain>
    </source>
</reference>
<evidence type="ECO:0000256" key="3">
    <source>
        <dbReference type="ARBA" id="ARBA00022801"/>
    </source>
</evidence>
<dbReference type="PROSITE" id="PS00137">
    <property type="entry name" value="SUBTILASE_HIS"/>
    <property type="match status" value="1"/>
</dbReference>
<organism evidence="10 11">
    <name type="scientific">Streptomyces griseorubiginosus</name>
    <dbReference type="NCBI Taxonomy" id="67304"/>
    <lineage>
        <taxon>Bacteria</taxon>
        <taxon>Bacillati</taxon>
        <taxon>Actinomycetota</taxon>
        <taxon>Actinomycetes</taxon>
        <taxon>Kitasatosporales</taxon>
        <taxon>Streptomycetaceae</taxon>
        <taxon>Streptomyces</taxon>
    </lineage>
</organism>
<dbReference type="CDD" id="cd07487">
    <property type="entry name" value="Peptidases_S8_1"/>
    <property type="match status" value="1"/>
</dbReference>
<dbReference type="PANTHER" id="PTHR43806">
    <property type="entry name" value="PEPTIDASE S8"/>
    <property type="match status" value="1"/>
</dbReference>
<proteinExistence type="inferred from homology"/>
<dbReference type="InterPro" id="IPR015500">
    <property type="entry name" value="Peptidase_S8_subtilisin-rel"/>
</dbReference>
<evidence type="ECO:0000256" key="5">
    <source>
        <dbReference type="PIRSR" id="PIRSR615500-1"/>
    </source>
</evidence>
<feature type="chain" id="PRO_5007105190" evidence="8">
    <location>
        <begin position="32"/>
        <end position="1106"/>
    </location>
</feature>
<feature type="domain" description="Peptidase S8/S53" evidence="9">
    <location>
        <begin position="222"/>
        <end position="488"/>
    </location>
</feature>
<dbReference type="Proteomes" id="UP000054375">
    <property type="component" value="Unassembled WGS sequence"/>
</dbReference>
<comment type="similarity">
    <text evidence="1 6 7">Belongs to the peptidase S8 family.</text>
</comment>
<dbReference type="EMBL" id="LMWV01000036">
    <property type="protein sequence ID" value="KUN59589.1"/>
    <property type="molecule type" value="Genomic_DNA"/>
</dbReference>
<evidence type="ECO:0000256" key="6">
    <source>
        <dbReference type="PROSITE-ProRule" id="PRU01240"/>
    </source>
</evidence>
<evidence type="ECO:0000256" key="2">
    <source>
        <dbReference type="ARBA" id="ARBA00022670"/>
    </source>
</evidence>
<dbReference type="InterPro" id="IPR023828">
    <property type="entry name" value="Peptidase_S8_Ser-AS"/>
</dbReference>
<protein>
    <submittedName>
        <fullName evidence="10">Peptidase S8</fullName>
    </submittedName>
</protein>
<dbReference type="GO" id="GO:0004252">
    <property type="term" value="F:serine-type endopeptidase activity"/>
    <property type="evidence" value="ECO:0007669"/>
    <property type="project" value="UniProtKB-UniRule"/>
</dbReference>
<feature type="active site" description="Charge relay system" evidence="5 6">
    <location>
        <position position="231"/>
    </location>
</feature>
<keyword evidence="4 6" id="KW-0720">Serine protease</keyword>
<dbReference type="InterPro" id="IPR000209">
    <property type="entry name" value="Peptidase_S8/S53_dom"/>
</dbReference>
<dbReference type="InterPro" id="IPR023827">
    <property type="entry name" value="Peptidase_S8_Asp-AS"/>
</dbReference>
<feature type="active site" description="Charge relay system" evidence="5 6">
    <location>
        <position position="442"/>
    </location>
</feature>
<evidence type="ECO:0000313" key="11">
    <source>
        <dbReference type="Proteomes" id="UP000054375"/>
    </source>
</evidence>
<dbReference type="PANTHER" id="PTHR43806:SF11">
    <property type="entry name" value="CEREVISIN-RELATED"/>
    <property type="match status" value="1"/>
</dbReference>
<keyword evidence="3 6" id="KW-0378">Hydrolase</keyword>
<evidence type="ECO:0000256" key="4">
    <source>
        <dbReference type="ARBA" id="ARBA00022825"/>
    </source>
</evidence>
<evidence type="ECO:0000256" key="8">
    <source>
        <dbReference type="SAM" id="SignalP"/>
    </source>
</evidence>
<dbReference type="PRINTS" id="PR00723">
    <property type="entry name" value="SUBTILISIN"/>
</dbReference>
<feature type="signal peptide" evidence="8">
    <location>
        <begin position="1"/>
        <end position="31"/>
    </location>
</feature>
<dbReference type="PIRSF" id="PIRSF037854">
    <property type="entry name" value="Dihydropyridine_esterase"/>
    <property type="match status" value="1"/>
</dbReference>
<comment type="caution">
    <text evidence="10">The sequence shown here is derived from an EMBL/GenBank/DDBJ whole genome shotgun (WGS) entry which is preliminary data.</text>
</comment>
<dbReference type="SUPFAM" id="SSF52743">
    <property type="entry name" value="Subtilisin-like"/>
    <property type="match status" value="1"/>
</dbReference>